<proteinExistence type="predicted"/>
<dbReference type="RefSeq" id="WP_051597588.1">
    <property type="nucleotide sequence ID" value="NZ_ARYJ01000006.1"/>
</dbReference>
<dbReference type="SUPFAM" id="SSF52540">
    <property type="entry name" value="P-loop containing nucleoside triphosphate hydrolases"/>
    <property type="match status" value="1"/>
</dbReference>
<name>A0A059FC31_9PROT</name>
<organism evidence="1 2">
    <name type="scientific">Hyphomonas jannaschiana VP2</name>
    <dbReference type="NCBI Taxonomy" id="1280952"/>
    <lineage>
        <taxon>Bacteria</taxon>
        <taxon>Pseudomonadati</taxon>
        <taxon>Pseudomonadota</taxon>
        <taxon>Alphaproteobacteria</taxon>
        <taxon>Hyphomonadales</taxon>
        <taxon>Hyphomonadaceae</taxon>
        <taxon>Hyphomonas</taxon>
    </lineage>
</organism>
<dbReference type="Proteomes" id="UP000024816">
    <property type="component" value="Unassembled WGS sequence"/>
</dbReference>
<gene>
    <name evidence="1" type="ORF">HJA_10790</name>
</gene>
<keyword evidence="2" id="KW-1185">Reference proteome</keyword>
<evidence type="ECO:0008006" key="3">
    <source>
        <dbReference type="Google" id="ProtNLM"/>
    </source>
</evidence>
<accession>A0A059FC31</accession>
<sequence length="291" mass="31818">MSKDSRDKIRIQSGTGRDQGGGIVQTIAGCVQAWIEGAIAAAPAGHVPLLLLSGPQGAGKSTALAAAIEAVPHPVAGASIDDFYLTHAERMELARRVSPLFMTRGPPGTHDLTLLTMTVAALRAAGDTAETPLPVFDKLKDNRAPVSDWRSFTGRPAAIVIEGWLMGVLPHAASAWEAPLNPVEAEDRTGVWRRYQETALASGYRDLWDAADSFCHIVPPDFDCVLGWRLQQEATLWEARGEAMPKERRDWVRRFIQHYERLTRRMLAGGRRPGAEVYIDANRTVFRASGC</sequence>
<dbReference type="AlphaFoldDB" id="A0A059FC31"/>
<dbReference type="STRING" id="1280952.HJA_10790"/>
<protein>
    <recommendedName>
        <fullName evidence="3">Kinase-like protein</fullName>
    </recommendedName>
</protein>
<comment type="caution">
    <text evidence="1">The sequence shown here is derived from an EMBL/GenBank/DDBJ whole genome shotgun (WGS) entry which is preliminary data.</text>
</comment>
<dbReference type="PATRIC" id="fig|1280952.3.peg.2155"/>
<dbReference type="InterPro" id="IPR027417">
    <property type="entry name" value="P-loop_NTPase"/>
</dbReference>
<dbReference type="Gene3D" id="3.40.50.300">
    <property type="entry name" value="P-loop containing nucleotide triphosphate hydrolases"/>
    <property type="match status" value="1"/>
</dbReference>
<evidence type="ECO:0000313" key="1">
    <source>
        <dbReference type="EMBL" id="KCZ88063.1"/>
    </source>
</evidence>
<reference evidence="1 2" key="1">
    <citation type="journal article" date="2014" name="Antonie Van Leeuwenhoek">
        <title>Hyphomonas beringensis sp. nov. and Hyphomonas chukchiensis sp. nov., isolated from surface seawater of the Bering Sea and Chukchi Sea.</title>
        <authorList>
            <person name="Li C."/>
            <person name="Lai Q."/>
            <person name="Li G."/>
            <person name="Dong C."/>
            <person name="Wang J."/>
            <person name="Liao Y."/>
            <person name="Shao Z."/>
        </authorList>
    </citation>
    <scope>NUCLEOTIDE SEQUENCE [LARGE SCALE GENOMIC DNA]</scope>
    <source>
        <strain evidence="1 2">VP2</strain>
    </source>
</reference>
<dbReference type="EMBL" id="ARYJ01000006">
    <property type="protein sequence ID" value="KCZ88063.1"/>
    <property type="molecule type" value="Genomic_DNA"/>
</dbReference>
<dbReference type="PROSITE" id="PS51257">
    <property type="entry name" value="PROKAR_LIPOPROTEIN"/>
    <property type="match status" value="1"/>
</dbReference>
<dbReference type="eggNOG" id="COG4240">
    <property type="taxonomic scope" value="Bacteria"/>
</dbReference>
<evidence type="ECO:0000313" key="2">
    <source>
        <dbReference type="Proteomes" id="UP000024816"/>
    </source>
</evidence>